<organism evidence="8 9">
    <name type="scientific">Lolium multiflorum</name>
    <name type="common">Italian ryegrass</name>
    <name type="synonym">Lolium perenne subsp. multiflorum</name>
    <dbReference type="NCBI Taxonomy" id="4521"/>
    <lineage>
        <taxon>Eukaryota</taxon>
        <taxon>Viridiplantae</taxon>
        <taxon>Streptophyta</taxon>
        <taxon>Embryophyta</taxon>
        <taxon>Tracheophyta</taxon>
        <taxon>Spermatophyta</taxon>
        <taxon>Magnoliopsida</taxon>
        <taxon>Liliopsida</taxon>
        <taxon>Poales</taxon>
        <taxon>Poaceae</taxon>
        <taxon>BOP clade</taxon>
        <taxon>Pooideae</taxon>
        <taxon>Poodae</taxon>
        <taxon>Poeae</taxon>
        <taxon>Poeae Chloroplast Group 2 (Poeae type)</taxon>
        <taxon>Loliodinae</taxon>
        <taxon>Loliinae</taxon>
        <taxon>Lolium</taxon>
    </lineage>
</organism>
<evidence type="ECO:0000256" key="6">
    <source>
        <dbReference type="RuleBase" id="RU369065"/>
    </source>
</evidence>
<name>A0AAD8SKD4_LOLMU</name>
<evidence type="ECO:0000256" key="1">
    <source>
        <dbReference type="ARBA" id="ARBA00008614"/>
    </source>
</evidence>
<evidence type="ECO:0000313" key="8">
    <source>
        <dbReference type="EMBL" id="KAK1652530.1"/>
    </source>
</evidence>
<feature type="domain" description="Tify" evidence="7">
    <location>
        <begin position="90"/>
        <end position="125"/>
    </location>
</feature>
<comment type="domain">
    <text evidence="6">The jas domain is required for interaction with COI1.</text>
</comment>
<comment type="caution">
    <text evidence="8">The sequence shown here is derived from an EMBL/GenBank/DDBJ whole genome shotgun (WGS) entry which is preliminary data.</text>
</comment>
<evidence type="ECO:0000259" key="7">
    <source>
        <dbReference type="PROSITE" id="PS51320"/>
    </source>
</evidence>
<evidence type="ECO:0000256" key="3">
    <source>
        <dbReference type="ARBA" id="ARBA00022843"/>
    </source>
</evidence>
<gene>
    <name evidence="8" type="ORF">QYE76_070335</name>
</gene>
<dbReference type="InterPro" id="IPR040390">
    <property type="entry name" value="TIFY/JAZ"/>
</dbReference>
<dbReference type="Proteomes" id="UP001231189">
    <property type="component" value="Unassembled WGS sequence"/>
</dbReference>
<evidence type="ECO:0000256" key="4">
    <source>
        <dbReference type="ARBA" id="ARBA00023015"/>
    </source>
</evidence>
<dbReference type="InterPro" id="IPR018467">
    <property type="entry name" value="CCT_CS"/>
</dbReference>
<proteinExistence type="inferred from homology"/>
<evidence type="ECO:0000256" key="2">
    <source>
        <dbReference type="ARBA" id="ARBA00022819"/>
    </source>
</evidence>
<dbReference type="PROSITE" id="PS51320">
    <property type="entry name" value="TIFY"/>
    <property type="match status" value="1"/>
</dbReference>
<accession>A0AAD8SKD4</accession>
<dbReference type="SMART" id="SM00979">
    <property type="entry name" value="TIFY"/>
    <property type="match status" value="1"/>
</dbReference>
<dbReference type="PANTHER" id="PTHR33077">
    <property type="entry name" value="PROTEIN TIFY 4A-RELATED-RELATED"/>
    <property type="match status" value="1"/>
</dbReference>
<dbReference type="Pfam" id="PF06200">
    <property type="entry name" value="tify"/>
    <property type="match status" value="1"/>
</dbReference>
<sequence>MAAEQQTRVKGAGGGNRFAAACGLLRQYQYMMGQGSGSGAAMATMGLMPGADGVEAAHVTPEERIKNTMELLLFPQRPGTLMDNSHQRILVPERAQLTIFYDGRTFVLDDFPADKADQLMQLARSFAAPAASDDELVCPSMPAQHFLEDMPRKASLQRFLEKRKSRIAAADPYLVAPARAAKETAKPVAVGDGGAPWLSVNSGLNLN</sequence>
<comment type="similarity">
    <text evidence="1 6">Belongs to the TIFY/JAZ family.</text>
</comment>
<keyword evidence="2 6" id="KW-1184">Jasmonic acid signaling pathway</keyword>
<evidence type="ECO:0000256" key="5">
    <source>
        <dbReference type="ARBA" id="ARBA00023163"/>
    </source>
</evidence>
<dbReference type="EMBL" id="JAUUTY010000004">
    <property type="protein sequence ID" value="KAK1652530.1"/>
    <property type="molecule type" value="Genomic_DNA"/>
</dbReference>
<dbReference type="GO" id="GO:0005634">
    <property type="term" value="C:nucleus"/>
    <property type="evidence" value="ECO:0007669"/>
    <property type="project" value="UniProtKB-SubCell"/>
</dbReference>
<comment type="subcellular location">
    <subcellularLocation>
        <location evidence="6">Nucleus</location>
    </subcellularLocation>
</comment>
<dbReference type="GO" id="GO:0031347">
    <property type="term" value="P:regulation of defense response"/>
    <property type="evidence" value="ECO:0007669"/>
    <property type="project" value="UniProtKB-UniRule"/>
</dbReference>
<keyword evidence="5" id="KW-0804">Transcription</keyword>
<dbReference type="GO" id="GO:0009611">
    <property type="term" value="P:response to wounding"/>
    <property type="evidence" value="ECO:0007669"/>
    <property type="project" value="UniProtKB-UniRule"/>
</dbReference>
<reference evidence="8" key="1">
    <citation type="submission" date="2023-07" db="EMBL/GenBank/DDBJ databases">
        <title>A chromosome-level genome assembly of Lolium multiflorum.</title>
        <authorList>
            <person name="Chen Y."/>
            <person name="Copetti D."/>
            <person name="Kolliker R."/>
            <person name="Studer B."/>
        </authorList>
    </citation>
    <scope>NUCLEOTIDE SEQUENCE</scope>
    <source>
        <strain evidence="8">02402/16</strain>
        <tissue evidence="8">Leaf</tissue>
    </source>
</reference>
<keyword evidence="4" id="KW-0805">Transcription regulation</keyword>
<evidence type="ECO:0000313" key="9">
    <source>
        <dbReference type="Proteomes" id="UP001231189"/>
    </source>
</evidence>
<comment type="function">
    <text evidence="6">Repressor of jasmonate responses.</text>
</comment>
<dbReference type="Pfam" id="PF09425">
    <property type="entry name" value="Jas_motif"/>
    <property type="match status" value="1"/>
</dbReference>
<protein>
    <recommendedName>
        <fullName evidence="6">Protein TIFY</fullName>
    </recommendedName>
    <alternativeName>
        <fullName evidence="6">Jasmonate ZIM domain-containing protein</fullName>
    </alternativeName>
</protein>
<keyword evidence="3" id="KW-0832">Ubl conjugation</keyword>
<keyword evidence="9" id="KW-1185">Reference proteome</keyword>
<dbReference type="PANTHER" id="PTHR33077:SF117">
    <property type="entry name" value="PROTEIN TIFY 11C"/>
    <property type="match status" value="1"/>
</dbReference>
<dbReference type="InterPro" id="IPR010399">
    <property type="entry name" value="Tify_dom"/>
</dbReference>
<dbReference type="GO" id="GO:2000022">
    <property type="term" value="P:regulation of jasmonic acid mediated signaling pathway"/>
    <property type="evidence" value="ECO:0007669"/>
    <property type="project" value="UniProtKB-UniRule"/>
</dbReference>
<keyword evidence="6" id="KW-0539">Nucleus</keyword>
<dbReference type="AlphaFoldDB" id="A0AAD8SKD4"/>